<accession>A0A9Q5HTS5</accession>
<dbReference type="InterPro" id="IPR036380">
    <property type="entry name" value="Isochorismatase-like_sf"/>
</dbReference>
<comment type="caution">
    <text evidence="3">The sequence shown here is derived from an EMBL/GenBank/DDBJ whole genome shotgun (WGS) entry which is preliminary data.</text>
</comment>
<gene>
    <name evidence="3" type="ORF">A7U60_g7161</name>
</gene>
<keyword evidence="3" id="KW-0378">Hydrolase</keyword>
<dbReference type="GO" id="GO:0016787">
    <property type="term" value="F:hydrolase activity"/>
    <property type="evidence" value="ECO:0007669"/>
    <property type="project" value="UniProtKB-KW"/>
</dbReference>
<dbReference type="InterPro" id="IPR000868">
    <property type="entry name" value="Isochorismatase-like_dom"/>
</dbReference>
<dbReference type="PANTHER" id="PTHR28110">
    <property type="entry name" value="TRANSMEMBRANE PROTEIN"/>
    <property type="match status" value="1"/>
</dbReference>
<dbReference type="OrthoDB" id="167809at2759"/>
<evidence type="ECO:0000313" key="3">
    <source>
        <dbReference type="EMBL" id="OCB85809.1"/>
    </source>
</evidence>
<feature type="domain" description="Isochorismatase-like" evidence="2">
    <location>
        <begin position="7"/>
        <end position="195"/>
    </location>
</feature>
<organism evidence="3 4">
    <name type="scientific">Sanghuangporus baumii</name>
    <name type="common">Phellinus baumii</name>
    <dbReference type="NCBI Taxonomy" id="108892"/>
    <lineage>
        <taxon>Eukaryota</taxon>
        <taxon>Fungi</taxon>
        <taxon>Dikarya</taxon>
        <taxon>Basidiomycota</taxon>
        <taxon>Agaricomycotina</taxon>
        <taxon>Agaricomycetes</taxon>
        <taxon>Hymenochaetales</taxon>
        <taxon>Hymenochaetaceae</taxon>
        <taxon>Sanghuangporus</taxon>
    </lineage>
</organism>
<comment type="similarity">
    <text evidence="1">Belongs to the isochorismatase family.</text>
</comment>
<dbReference type="PANTHER" id="PTHR28110:SF1">
    <property type="entry name" value="TRANSMEMBRANE PROTEIN"/>
    <property type="match status" value="1"/>
</dbReference>
<keyword evidence="4" id="KW-1185">Reference proteome</keyword>
<name>A0A9Q5HTS5_SANBA</name>
<proteinExistence type="inferred from homology"/>
<dbReference type="EMBL" id="LNZH02000207">
    <property type="protein sequence ID" value="OCB85809.1"/>
    <property type="molecule type" value="Genomic_DNA"/>
</dbReference>
<protein>
    <submittedName>
        <fullName evidence="3">Isochorismatase hydrolase</fullName>
    </submittedName>
</protein>
<reference evidence="3" key="1">
    <citation type="submission" date="2016-06" db="EMBL/GenBank/DDBJ databases">
        <title>Draft Genome sequence of the fungus Inonotus baumii.</title>
        <authorList>
            <person name="Zhu H."/>
            <person name="Lin W."/>
        </authorList>
    </citation>
    <scope>NUCLEOTIDE SEQUENCE</scope>
    <source>
        <strain evidence="3">821</strain>
    </source>
</reference>
<evidence type="ECO:0000256" key="1">
    <source>
        <dbReference type="ARBA" id="ARBA00006336"/>
    </source>
</evidence>
<dbReference type="SUPFAM" id="SSF52499">
    <property type="entry name" value="Isochorismatase-like hydrolases"/>
    <property type="match status" value="1"/>
</dbReference>
<evidence type="ECO:0000259" key="2">
    <source>
        <dbReference type="Pfam" id="PF00857"/>
    </source>
</evidence>
<dbReference type="Proteomes" id="UP000757232">
    <property type="component" value="Unassembled WGS sequence"/>
</dbReference>
<dbReference type="AlphaFoldDB" id="A0A9Q5HTS5"/>
<dbReference type="GO" id="GO:0005737">
    <property type="term" value="C:cytoplasm"/>
    <property type="evidence" value="ECO:0007669"/>
    <property type="project" value="TreeGrafter"/>
</dbReference>
<sequence>MISPARSAMVIVDMQNFFLNPAFVDHPAGLVAIQPTIDAVHSFRAAGVKIIWCQWGLSDYDLLTMPPALKFGFASSPDDPNSSFGSEMGVFNGTDFGRKLMRGEFNAQQYGPLFDLAMEGMAAGTDLYFPKNRLSGLWGAQTPMGQYLQDNLITTLFISGVNADQCVFGTFIDAFYKARHKFHASDATATSSPSSAFDMVLFNAKLDGFIQWSSRRVVKSIESTIDRYAFFRELDHLVVVPGHGVWLGNEAREAYEEDAWALEHHQTGEGARFRIETFIAHVRRGVGITNDDPKSLLVFSGGSTRHQTAVSESTSYFSLALALSFIQPTSPLPRGSSLNTYQRTATEDYALDSFQNLLFSIARFRTVTGHYPERITVVGYGMKEARFSELHRVAVRWPSDRWTYIGVDIEDDVIREEATKGELANGYLPYEQDLYGCHGILLAKRRNRNVHRKAHPYHVSAPEIAPLLEWCPSTESRLKFAPDLDAGSRNSTERNLEGLYDGRLPWSAL</sequence>
<dbReference type="Gene3D" id="3.40.50.850">
    <property type="entry name" value="Isochorismatase-like"/>
    <property type="match status" value="1"/>
</dbReference>
<dbReference type="Pfam" id="PF00857">
    <property type="entry name" value="Isochorismatase"/>
    <property type="match status" value="1"/>
</dbReference>
<dbReference type="InterPro" id="IPR055323">
    <property type="entry name" value="C57A10.07/YOR238W"/>
</dbReference>
<evidence type="ECO:0000313" key="4">
    <source>
        <dbReference type="Proteomes" id="UP000757232"/>
    </source>
</evidence>